<name>A0A9Q8Y845_ENSAD</name>
<keyword evidence="2 3" id="KW-0808">Transferase</keyword>
<gene>
    <name evidence="3" type="ORF">NE863_18745</name>
</gene>
<dbReference type="OrthoDB" id="9800233at2"/>
<sequence>MEAEEIGLHGVRETLLVTLQAKAAESAFPDSLLNDHFAADLMRRLAGRPKPPDAGHDMTIGIAVRAHMLDRWARAFIGRHPDAIVLNLGCGLDTRILRLDPPASIGWFDVDFPDVIALRRQLFPARVGCTTIASSITEREWIDLVPADRPAIVVAEGVFPYLSEHEVRDVLRRLTSCLAGGEIVFDAYSHLGIELLRLSPSLRATGAELRWGLENAQTLERDVPGLTLLDEISEYDSGQVARLSPMARIAAHVVSALPMLRRMGRLLRYRF</sequence>
<reference evidence="3" key="1">
    <citation type="submission" date="2022-06" db="EMBL/GenBank/DDBJ databases">
        <title>Physiological and biochemical characterization and genomic elucidation of a strain of the genus Ensifer adhaerens M8 that combines arsenic oxidation and chromium reduction.</title>
        <authorList>
            <person name="Li X."/>
            <person name="Yu c."/>
        </authorList>
    </citation>
    <scope>NUCLEOTIDE SEQUENCE</scope>
    <source>
        <strain evidence="3">M8</strain>
    </source>
</reference>
<evidence type="ECO:0000313" key="4">
    <source>
        <dbReference type="Proteomes" id="UP001055460"/>
    </source>
</evidence>
<dbReference type="Gene3D" id="3.40.50.150">
    <property type="entry name" value="Vaccinia Virus protein VP39"/>
    <property type="match status" value="1"/>
</dbReference>
<dbReference type="PANTHER" id="PTHR43619">
    <property type="entry name" value="S-ADENOSYL-L-METHIONINE-DEPENDENT METHYLTRANSFERASE YKTD-RELATED"/>
    <property type="match status" value="1"/>
</dbReference>
<keyword evidence="1 3" id="KW-0489">Methyltransferase</keyword>
<dbReference type="EC" id="2.1.1.-" evidence="3"/>
<dbReference type="InterPro" id="IPR016874">
    <property type="entry name" value="TcmP-like"/>
</dbReference>
<dbReference type="PIRSF" id="PIRSF028177">
    <property type="entry name" value="Polyketide_synth_Omtfrase_TcmP"/>
    <property type="match status" value="1"/>
</dbReference>
<dbReference type="AlphaFoldDB" id="A0A9Q8Y845"/>
<dbReference type="InterPro" id="IPR029063">
    <property type="entry name" value="SAM-dependent_MTases_sf"/>
</dbReference>
<dbReference type="SUPFAM" id="SSF53335">
    <property type="entry name" value="S-adenosyl-L-methionine-dependent methyltransferases"/>
    <property type="match status" value="1"/>
</dbReference>
<dbReference type="GO" id="GO:0008168">
    <property type="term" value="F:methyltransferase activity"/>
    <property type="evidence" value="ECO:0007669"/>
    <property type="project" value="UniProtKB-KW"/>
</dbReference>
<evidence type="ECO:0000313" key="3">
    <source>
        <dbReference type="EMBL" id="USJ23285.1"/>
    </source>
</evidence>
<organism evidence="3 4">
    <name type="scientific">Ensifer adhaerens</name>
    <name type="common">Sinorhizobium morelense</name>
    <dbReference type="NCBI Taxonomy" id="106592"/>
    <lineage>
        <taxon>Bacteria</taxon>
        <taxon>Pseudomonadati</taxon>
        <taxon>Pseudomonadota</taxon>
        <taxon>Alphaproteobacteria</taxon>
        <taxon>Hyphomicrobiales</taxon>
        <taxon>Rhizobiaceae</taxon>
        <taxon>Sinorhizobium/Ensifer group</taxon>
        <taxon>Ensifer</taxon>
    </lineage>
</organism>
<dbReference type="GO" id="GO:0032259">
    <property type="term" value="P:methylation"/>
    <property type="evidence" value="ECO:0007669"/>
    <property type="project" value="UniProtKB-KW"/>
</dbReference>
<protein>
    <submittedName>
        <fullName evidence="3">Class I SAM-dependent methyltransferase</fullName>
        <ecNumber evidence="3">2.1.1.-</ecNumber>
    </submittedName>
</protein>
<dbReference type="Pfam" id="PF04072">
    <property type="entry name" value="LCM"/>
    <property type="match status" value="1"/>
</dbReference>
<evidence type="ECO:0000256" key="2">
    <source>
        <dbReference type="ARBA" id="ARBA00022679"/>
    </source>
</evidence>
<evidence type="ECO:0000256" key="1">
    <source>
        <dbReference type="ARBA" id="ARBA00022603"/>
    </source>
</evidence>
<dbReference type="RefSeq" id="WP_089043119.1">
    <property type="nucleotide sequence ID" value="NZ_CAXURO020000001.1"/>
</dbReference>
<dbReference type="EMBL" id="CP098807">
    <property type="protein sequence ID" value="USJ23285.1"/>
    <property type="molecule type" value="Genomic_DNA"/>
</dbReference>
<proteinExistence type="predicted"/>
<accession>A0A9Q8Y845</accession>
<dbReference type="PANTHER" id="PTHR43619:SF2">
    <property type="entry name" value="S-ADENOSYL-L-METHIONINE-DEPENDENT METHYLTRANSFERASES SUPERFAMILY PROTEIN"/>
    <property type="match status" value="1"/>
</dbReference>
<dbReference type="Proteomes" id="UP001055460">
    <property type="component" value="Chromosome"/>
</dbReference>
<dbReference type="InterPro" id="IPR007213">
    <property type="entry name" value="Ppm1/Ppm2/Tcmp"/>
</dbReference>